<keyword evidence="4" id="KW-1185">Reference proteome</keyword>
<feature type="region of interest" description="Disordered" evidence="1">
    <location>
        <begin position="88"/>
        <end position="114"/>
    </location>
</feature>
<accession>A0A421BTW4</accession>
<reference evidence="3 4" key="1">
    <citation type="submission" date="2018-10" db="EMBL/GenBank/DDBJ databases">
        <title>Rhodobacter sp . BO-81.</title>
        <authorList>
            <person name="Im W.T."/>
        </authorList>
    </citation>
    <scope>NUCLEOTIDE SEQUENCE [LARGE SCALE GENOMIC DNA]</scope>
    <source>
        <strain evidence="3 4">BO-81</strain>
    </source>
</reference>
<evidence type="ECO:0000313" key="3">
    <source>
        <dbReference type="EMBL" id="RLL71752.1"/>
    </source>
</evidence>
<dbReference type="EMBL" id="RCHI01000003">
    <property type="protein sequence ID" value="RLL71752.1"/>
    <property type="molecule type" value="Genomic_DNA"/>
</dbReference>
<evidence type="ECO:0000313" key="4">
    <source>
        <dbReference type="Proteomes" id="UP000279673"/>
    </source>
</evidence>
<organism evidence="3 4">
    <name type="scientific">Paenirhodobacter hankyongi</name>
    <dbReference type="NCBI Taxonomy" id="2294033"/>
    <lineage>
        <taxon>Bacteria</taxon>
        <taxon>Pseudomonadati</taxon>
        <taxon>Pseudomonadota</taxon>
        <taxon>Alphaproteobacteria</taxon>
        <taxon>Rhodobacterales</taxon>
        <taxon>Rhodobacter group</taxon>
        <taxon>Paenirhodobacter</taxon>
    </lineage>
</organism>
<dbReference type="SUPFAM" id="SSF69737">
    <property type="entry name" value="Urease metallochaperone UreE, C-terminal domain"/>
    <property type="match status" value="1"/>
</dbReference>
<dbReference type="GO" id="GO:0065003">
    <property type="term" value="P:protein-containing complex assembly"/>
    <property type="evidence" value="ECO:0007669"/>
    <property type="project" value="InterPro"/>
</dbReference>
<evidence type="ECO:0000259" key="2">
    <source>
        <dbReference type="Pfam" id="PF05194"/>
    </source>
</evidence>
<dbReference type="AlphaFoldDB" id="A0A421BTW4"/>
<proteinExistence type="predicted"/>
<feature type="domain" description="Urease accessory protein UreE C-terminal" evidence="2">
    <location>
        <begin position="17"/>
        <end position="99"/>
    </location>
</feature>
<gene>
    <name evidence="3" type="ORF">DYS74_03835</name>
</gene>
<protein>
    <recommendedName>
        <fullName evidence="2">Urease accessory protein UreE C-terminal domain-containing protein</fullName>
    </recommendedName>
</protein>
<dbReference type="GO" id="GO:0019627">
    <property type="term" value="P:urea metabolic process"/>
    <property type="evidence" value="ECO:0007669"/>
    <property type="project" value="InterPro"/>
</dbReference>
<dbReference type="Gene3D" id="3.30.70.790">
    <property type="entry name" value="UreE, C-terminal domain"/>
    <property type="match status" value="1"/>
</dbReference>
<evidence type="ECO:0000256" key="1">
    <source>
        <dbReference type="SAM" id="MobiDB-lite"/>
    </source>
</evidence>
<dbReference type="GO" id="GO:0016151">
    <property type="term" value="F:nickel cation binding"/>
    <property type="evidence" value="ECO:0007669"/>
    <property type="project" value="InterPro"/>
</dbReference>
<dbReference type="Pfam" id="PF05194">
    <property type="entry name" value="UreE_C"/>
    <property type="match status" value="1"/>
</dbReference>
<dbReference type="Proteomes" id="UP000279673">
    <property type="component" value="Unassembled WGS sequence"/>
</dbReference>
<dbReference type="RefSeq" id="WP_121531110.1">
    <property type="nucleotide sequence ID" value="NZ_RCHI01000003.1"/>
</dbReference>
<dbReference type="InterPro" id="IPR007864">
    <property type="entry name" value="UreE_C_dom"/>
</dbReference>
<sequence length="114" mass="12106">MSETSTTQTLTEVRGDLVLAALCVGQFRAPCQIEGDRLLVQADDALAQALHALGLELRITAEPFTPAPLFAPEQTLLDQVARGTAARRASVHVHASHDHDVEAPEEPSGRGSNA</sequence>
<comment type="caution">
    <text evidence="3">The sequence shown here is derived from an EMBL/GenBank/DDBJ whole genome shotgun (WGS) entry which is preliminary data.</text>
</comment>
<name>A0A421BTW4_9RHOB</name>